<evidence type="ECO:0000313" key="3">
    <source>
        <dbReference type="Proteomes" id="UP000095767"/>
    </source>
</evidence>
<evidence type="ECO:0000256" key="1">
    <source>
        <dbReference type="SAM" id="MobiDB-lite"/>
    </source>
</evidence>
<reference evidence="2 3" key="1">
    <citation type="submission" date="2016-09" db="EMBL/GenBank/DDBJ databases">
        <title>The draft genome of Dichanthelium oligosanthes: A C3 panicoid grass species.</title>
        <authorList>
            <person name="Studer A.J."/>
            <person name="Schnable J.C."/>
            <person name="Brutnell T.P."/>
        </authorList>
    </citation>
    <scope>NUCLEOTIDE SEQUENCE [LARGE SCALE GENOMIC DNA]</scope>
    <source>
        <strain evidence="3">cv. Kellogg 1175</strain>
        <tissue evidence="2">Leaf</tissue>
    </source>
</reference>
<feature type="region of interest" description="Disordered" evidence="1">
    <location>
        <begin position="29"/>
        <end position="55"/>
    </location>
</feature>
<comment type="caution">
    <text evidence="2">The sequence shown here is derived from an EMBL/GenBank/DDBJ whole genome shotgun (WGS) entry which is preliminary data.</text>
</comment>
<sequence length="185" mass="21003">MEGPLLEEPMEVLQPEEPMEERLLVEPMEGPLLGRPPSEERLPEVPVDDEKGGRVGLVTGEDEKKAWVRPMLKLLRLLKDAGLTGVRVLWTFFERRVQPLVARAHPLFRYTGAGDSTRTSWEPLTPVEVRSRVWAMIKRAQAEDDITELDRLEAGVVPEPTTRHEGNGPFIVSFFLLRVSCSLRK</sequence>
<name>A0A1E5WGW0_9POAL</name>
<accession>A0A1E5WGW0</accession>
<gene>
    <name evidence="2" type="ORF">BAE44_0002346</name>
</gene>
<feature type="compositionally biased region" description="Basic and acidic residues" evidence="1">
    <location>
        <begin position="37"/>
        <end position="53"/>
    </location>
</feature>
<dbReference type="PANTHER" id="PTHR33026:SF7">
    <property type="entry name" value="OS03G0100275 PROTEIN"/>
    <property type="match status" value="1"/>
</dbReference>
<dbReference type="PANTHER" id="PTHR33026">
    <property type="entry name" value="OS06G0360600 PROTEIN"/>
    <property type="match status" value="1"/>
</dbReference>
<protein>
    <submittedName>
        <fullName evidence="2">Uncharacterized protein</fullName>
    </submittedName>
</protein>
<evidence type="ECO:0000313" key="2">
    <source>
        <dbReference type="EMBL" id="OEL36635.1"/>
    </source>
</evidence>
<proteinExistence type="predicted"/>
<dbReference type="AlphaFoldDB" id="A0A1E5WGW0"/>
<dbReference type="Proteomes" id="UP000095767">
    <property type="component" value="Unassembled WGS sequence"/>
</dbReference>
<keyword evidence="3" id="KW-1185">Reference proteome</keyword>
<dbReference type="EMBL" id="LWDX02008528">
    <property type="protein sequence ID" value="OEL36635.1"/>
    <property type="molecule type" value="Genomic_DNA"/>
</dbReference>
<organism evidence="2 3">
    <name type="scientific">Dichanthelium oligosanthes</name>
    <dbReference type="NCBI Taxonomy" id="888268"/>
    <lineage>
        <taxon>Eukaryota</taxon>
        <taxon>Viridiplantae</taxon>
        <taxon>Streptophyta</taxon>
        <taxon>Embryophyta</taxon>
        <taxon>Tracheophyta</taxon>
        <taxon>Spermatophyta</taxon>
        <taxon>Magnoliopsida</taxon>
        <taxon>Liliopsida</taxon>
        <taxon>Poales</taxon>
        <taxon>Poaceae</taxon>
        <taxon>PACMAD clade</taxon>
        <taxon>Panicoideae</taxon>
        <taxon>Panicodae</taxon>
        <taxon>Paniceae</taxon>
        <taxon>Dichantheliinae</taxon>
        <taxon>Dichanthelium</taxon>
    </lineage>
</organism>